<name>A0A9N8ZBI6_9GLOM</name>
<evidence type="ECO:0000313" key="3">
    <source>
        <dbReference type="EMBL" id="CAG8482374.1"/>
    </source>
</evidence>
<comment type="caution">
    <text evidence="3">The sequence shown here is derived from an EMBL/GenBank/DDBJ whole genome shotgun (WGS) entry which is preliminary data.</text>
</comment>
<protein>
    <submittedName>
        <fullName evidence="3">6965_t:CDS:1</fullName>
    </submittedName>
</protein>
<evidence type="ECO:0000256" key="1">
    <source>
        <dbReference type="SAM" id="MobiDB-lite"/>
    </source>
</evidence>
<proteinExistence type="predicted"/>
<reference evidence="3" key="1">
    <citation type="submission" date="2021-06" db="EMBL/GenBank/DDBJ databases">
        <authorList>
            <person name="Kallberg Y."/>
            <person name="Tangrot J."/>
            <person name="Rosling A."/>
        </authorList>
    </citation>
    <scope>NUCLEOTIDE SEQUENCE</scope>
    <source>
        <strain evidence="3">FL966</strain>
    </source>
</reference>
<organism evidence="3 4">
    <name type="scientific">Cetraspora pellucida</name>
    <dbReference type="NCBI Taxonomy" id="1433469"/>
    <lineage>
        <taxon>Eukaryota</taxon>
        <taxon>Fungi</taxon>
        <taxon>Fungi incertae sedis</taxon>
        <taxon>Mucoromycota</taxon>
        <taxon>Glomeromycotina</taxon>
        <taxon>Glomeromycetes</taxon>
        <taxon>Diversisporales</taxon>
        <taxon>Gigasporaceae</taxon>
        <taxon>Cetraspora</taxon>
    </lineage>
</organism>
<feature type="signal peptide" evidence="2">
    <location>
        <begin position="1"/>
        <end position="18"/>
    </location>
</feature>
<accession>A0A9N8ZBI6</accession>
<dbReference type="AlphaFoldDB" id="A0A9N8ZBI6"/>
<feature type="region of interest" description="Disordered" evidence="1">
    <location>
        <begin position="248"/>
        <end position="298"/>
    </location>
</feature>
<evidence type="ECO:0000313" key="4">
    <source>
        <dbReference type="Proteomes" id="UP000789759"/>
    </source>
</evidence>
<sequence length="353" mass="37547">MFNLLVTLIVLMLSFSDAFNHPNYFKRDDHSSQNCPSVLLAATFDQKVHKAVGQLTLHQSNDGSIWTQGAFQSGFWKDSWTYEWTIQNGCGHTITTLSEQISFDVTDTNSCGDTISYTRKSNGFRRNDKSDEHSCSSVVGPSGISPIVVNVNEWTWHCGGNGIKFQTCEGEDIYKKYIPPYLLHGHDKDDHENRTDDDTFSAPKKRVKDLAKGSLTGLYVVINGCETSKGRRGSSSMRAAAPVVNINGDGNVITPPNPPANDPANPPANNPANPPANNPANPPANNPANPPDATAPVATDATAPTVTDATAATDATTAPTATDSIASALTTDTATSTVTVTNTSIVPPAATAT</sequence>
<feature type="compositionally biased region" description="Pro residues" evidence="1">
    <location>
        <begin position="255"/>
        <end position="290"/>
    </location>
</feature>
<evidence type="ECO:0000256" key="2">
    <source>
        <dbReference type="SAM" id="SignalP"/>
    </source>
</evidence>
<dbReference type="Proteomes" id="UP000789759">
    <property type="component" value="Unassembled WGS sequence"/>
</dbReference>
<keyword evidence="2" id="KW-0732">Signal</keyword>
<keyword evidence="4" id="KW-1185">Reference proteome</keyword>
<gene>
    <name evidence="3" type="ORF">CPELLU_LOCUS1582</name>
</gene>
<feature type="chain" id="PRO_5040479640" evidence="2">
    <location>
        <begin position="19"/>
        <end position="353"/>
    </location>
</feature>
<dbReference type="EMBL" id="CAJVQA010000602">
    <property type="protein sequence ID" value="CAG8482374.1"/>
    <property type="molecule type" value="Genomic_DNA"/>
</dbReference>